<keyword evidence="1" id="KW-0472">Membrane</keyword>
<evidence type="ECO:0000256" key="1">
    <source>
        <dbReference type="SAM" id="Phobius"/>
    </source>
</evidence>
<dbReference type="AlphaFoldDB" id="X1TKJ1"/>
<name>X1TKJ1_9ZZZZ</name>
<gene>
    <name evidence="2" type="ORF">S12H4_14221</name>
</gene>
<organism evidence="2">
    <name type="scientific">marine sediment metagenome</name>
    <dbReference type="NCBI Taxonomy" id="412755"/>
    <lineage>
        <taxon>unclassified sequences</taxon>
        <taxon>metagenomes</taxon>
        <taxon>ecological metagenomes</taxon>
    </lineage>
</organism>
<proteinExistence type="predicted"/>
<feature type="transmembrane region" description="Helical" evidence="1">
    <location>
        <begin position="20"/>
        <end position="39"/>
    </location>
</feature>
<comment type="caution">
    <text evidence="2">The sequence shown here is derived from an EMBL/GenBank/DDBJ whole genome shotgun (WGS) entry which is preliminary data.</text>
</comment>
<evidence type="ECO:0000313" key="2">
    <source>
        <dbReference type="EMBL" id="GAI80539.1"/>
    </source>
</evidence>
<accession>X1TKJ1</accession>
<keyword evidence="1" id="KW-0812">Transmembrane</keyword>
<feature type="transmembrane region" description="Helical" evidence="1">
    <location>
        <begin position="45"/>
        <end position="63"/>
    </location>
</feature>
<sequence length="203" mass="24021">MGNIRSIRELFRGREFWRSINKFLGIVVYTIVFVGIMSFPMYLGYVFFVLAITVPSYVAFFINHLREMEREKKGGEVIGGWVEHDHGQGEPYYFDDIEDIQPYERLSEYDRTKVDELVDLLVKQAKVQKEIAVGDKEPEPVKQIPFKVPTLEEFKKFDDKDRKKYEAGWLKLSDQLIKKNELIKMDKIKEIVDKIEDEQENDK</sequence>
<keyword evidence="1" id="KW-1133">Transmembrane helix</keyword>
<dbReference type="EMBL" id="BARW01006773">
    <property type="protein sequence ID" value="GAI80539.1"/>
    <property type="molecule type" value="Genomic_DNA"/>
</dbReference>
<protein>
    <submittedName>
        <fullName evidence="2">Uncharacterized protein</fullName>
    </submittedName>
</protein>
<reference evidence="2" key="1">
    <citation type="journal article" date="2014" name="Front. Microbiol.">
        <title>High frequency of phylogenetically diverse reductive dehalogenase-homologous genes in deep subseafloor sedimentary metagenomes.</title>
        <authorList>
            <person name="Kawai M."/>
            <person name="Futagami T."/>
            <person name="Toyoda A."/>
            <person name="Takaki Y."/>
            <person name="Nishi S."/>
            <person name="Hori S."/>
            <person name="Arai W."/>
            <person name="Tsubouchi T."/>
            <person name="Morono Y."/>
            <person name="Uchiyama I."/>
            <person name="Ito T."/>
            <person name="Fujiyama A."/>
            <person name="Inagaki F."/>
            <person name="Takami H."/>
        </authorList>
    </citation>
    <scope>NUCLEOTIDE SEQUENCE</scope>
    <source>
        <strain evidence="2">Expedition CK06-06</strain>
    </source>
</reference>